<evidence type="ECO:0000313" key="2">
    <source>
        <dbReference type="EMBL" id="TQV70408.1"/>
    </source>
</evidence>
<dbReference type="Proteomes" id="UP000315816">
    <property type="component" value="Unassembled WGS sequence"/>
</dbReference>
<name>A0A545SZK2_9RHOB</name>
<dbReference type="PIRSF" id="PIRSF021497">
    <property type="entry name" value="Sulphotransferase_Stf0"/>
    <property type="match status" value="1"/>
</dbReference>
<protein>
    <submittedName>
        <fullName evidence="2">Sulfotransferase</fullName>
    </submittedName>
</protein>
<sequence>MPRLNFESYVICTSPRSGSTLLCKLLAATRVTGNPGSLFHKPSIDAWLKYYKLEATAFPSRKATLDAIFDAAKARGRGETDVFGLRLQRGSFAFFMDQLDFLYPDAQTDVERVEAAFGRTLFIHLTREDKLDQAISCIRAEQTGLWHLGADGTELERQEVRREDRYDADAIRTQLSEFAEFDKEWRSWFDEQSIKPLEVSYDLLAQAPQRVLADVLIALGADASIANDVPTPTAKLADETNRDWRTRFELEIT</sequence>
<dbReference type="RefSeq" id="WP_142851856.1">
    <property type="nucleotide sequence ID" value="NZ_FXWW01000002.1"/>
</dbReference>
<dbReference type="Gene3D" id="3.40.50.300">
    <property type="entry name" value="P-loop containing nucleotide triphosphate hydrolases"/>
    <property type="match status" value="1"/>
</dbReference>
<dbReference type="GO" id="GO:0016740">
    <property type="term" value="F:transferase activity"/>
    <property type="evidence" value="ECO:0007669"/>
    <property type="project" value="UniProtKB-KW"/>
</dbReference>
<reference evidence="2 3" key="1">
    <citation type="submission" date="2019-06" db="EMBL/GenBank/DDBJ databases">
        <title>A novel species of marine bacteria.</title>
        <authorList>
            <person name="Wang Y."/>
        </authorList>
    </citation>
    <scope>NUCLEOTIDE SEQUENCE [LARGE SCALE GENOMIC DNA]</scope>
    <source>
        <strain evidence="2 3">MA1-10</strain>
    </source>
</reference>
<dbReference type="AlphaFoldDB" id="A0A545SZK2"/>
<accession>A0A545SZK2</accession>
<dbReference type="InterPro" id="IPR027417">
    <property type="entry name" value="P-loop_NTPase"/>
</dbReference>
<comment type="caution">
    <text evidence="2">The sequence shown here is derived from an EMBL/GenBank/DDBJ whole genome shotgun (WGS) entry which is preliminary data.</text>
</comment>
<feature type="domain" description="Sulphotransferase Stf0" evidence="1">
    <location>
        <begin position="8"/>
        <end position="249"/>
    </location>
</feature>
<gene>
    <name evidence="2" type="ORF">FIL88_00445</name>
</gene>
<keyword evidence="3" id="KW-1185">Reference proteome</keyword>
<dbReference type="EMBL" id="VICH01000001">
    <property type="protein sequence ID" value="TQV70408.1"/>
    <property type="molecule type" value="Genomic_DNA"/>
</dbReference>
<dbReference type="InterPro" id="IPR024628">
    <property type="entry name" value="Sulfotransferase_Stf0_dom"/>
</dbReference>
<organism evidence="2 3">
    <name type="scientific">Aliiroseovarius halocynthiae</name>
    <dbReference type="NCBI Taxonomy" id="985055"/>
    <lineage>
        <taxon>Bacteria</taxon>
        <taxon>Pseudomonadati</taxon>
        <taxon>Pseudomonadota</taxon>
        <taxon>Alphaproteobacteria</taxon>
        <taxon>Rhodobacterales</taxon>
        <taxon>Paracoccaceae</taxon>
        <taxon>Aliiroseovarius</taxon>
    </lineage>
</organism>
<dbReference type="InterPro" id="IPR015124">
    <property type="entry name" value="Stf0"/>
</dbReference>
<evidence type="ECO:0000259" key="1">
    <source>
        <dbReference type="Pfam" id="PF09037"/>
    </source>
</evidence>
<proteinExistence type="predicted"/>
<dbReference type="Pfam" id="PF09037">
    <property type="entry name" value="Sulphotransf"/>
    <property type="match status" value="1"/>
</dbReference>
<dbReference type="SUPFAM" id="SSF52540">
    <property type="entry name" value="P-loop containing nucleoside triphosphate hydrolases"/>
    <property type="match status" value="1"/>
</dbReference>
<keyword evidence="2" id="KW-0808">Transferase</keyword>
<dbReference type="OrthoDB" id="5562925at2"/>
<evidence type="ECO:0000313" key="3">
    <source>
        <dbReference type="Proteomes" id="UP000315816"/>
    </source>
</evidence>